<reference evidence="5" key="1">
    <citation type="submission" date="2019-12" db="EMBL/GenBank/DDBJ databases">
        <title>Genome sequencing and annotation of Brassica cretica.</title>
        <authorList>
            <person name="Studholme D.J."/>
            <person name="Sarris P.F."/>
        </authorList>
    </citation>
    <scope>NUCLEOTIDE SEQUENCE</scope>
    <source>
        <strain evidence="5">PFS-102/07</strain>
        <tissue evidence="5">Leaf</tissue>
    </source>
</reference>
<feature type="region of interest" description="Disordered" evidence="3">
    <location>
        <begin position="229"/>
        <end position="326"/>
    </location>
</feature>
<feature type="domain" description="HMG box" evidence="4">
    <location>
        <begin position="321"/>
        <end position="371"/>
    </location>
</feature>
<dbReference type="AlphaFoldDB" id="A0A8S9FJ62"/>
<dbReference type="Pfam" id="PF00505">
    <property type="entry name" value="HMG_box"/>
    <property type="match status" value="1"/>
</dbReference>
<dbReference type="SMART" id="SM00398">
    <property type="entry name" value="HMG"/>
    <property type="match status" value="1"/>
</dbReference>
<dbReference type="InterPro" id="IPR011993">
    <property type="entry name" value="PH-like_dom_sf"/>
</dbReference>
<dbReference type="InterPro" id="IPR050454">
    <property type="entry name" value="RTT106/SSRP1_HistChap/FACT"/>
</dbReference>
<comment type="caution">
    <text evidence="5">The sequence shown here is derived from an EMBL/GenBank/DDBJ whole genome shotgun (WGS) entry which is preliminary data.</text>
</comment>
<dbReference type="EMBL" id="QGKY02002305">
    <property type="protein sequence ID" value="KAF2533710.1"/>
    <property type="molecule type" value="Genomic_DNA"/>
</dbReference>
<dbReference type="GO" id="GO:0003677">
    <property type="term" value="F:DNA binding"/>
    <property type="evidence" value="ECO:0007669"/>
    <property type="project" value="UniProtKB-UniRule"/>
</dbReference>
<dbReference type="SUPFAM" id="SSF47095">
    <property type="entry name" value="HMG-box"/>
    <property type="match status" value="1"/>
</dbReference>
<feature type="compositionally biased region" description="Acidic residues" evidence="3">
    <location>
        <begin position="261"/>
        <end position="276"/>
    </location>
</feature>
<gene>
    <name evidence="5" type="ORF">F2Q70_00032176</name>
</gene>
<dbReference type="Pfam" id="PF08512">
    <property type="entry name" value="Rttp106-like_middle"/>
    <property type="match status" value="1"/>
</dbReference>
<dbReference type="Pfam" id="PF17292">
    <property type="entry name" value="POB3_N"/>
    <property type="match status" value="1"/>
</dbReference>
<dbReference type="Gene3D" id="1.10.30.10">
    <property type="entry name" value="High mobility group box domain"/>
    <property type="match status" value="1"/>
</dbReference>
<dbReference type="PANTHER" id="PTHR45849:SF1">
    <property type="entry name" value="FACT COMPLEX SUBUNIT SSRP1"/>
    <property type="match status" value="1"/>
</dbReference>
<keyword evidence="1 2" id="KW-0238">DNA-binding</keyword>
<organism evidence="5">
    <name type="scientific">Brassica cretica</name>
    <name type="common">Mustard</name>
    <dbReference type="NCBI Taxonomy" id="69181"/>
    <lineage>
        <taxon>Eukaryota</taxon>
        <taxon>Viridiplantae</taxon>
        <taxon>Streptophyta</taxon>
        <taxon>Embryophyta</taxon>
        <taxon>Tracheophyta</taxon>
        <taxon>Spermatophyta</taxon>
        <taxon>Magnoliopsida</taxon>
        <taxon>eudicotyledons</taxon>
        <taxon>Gunneridae</taxon>
        <taxon>Pentapetalae</taxon>
        <taxon>rosids</taxon>
        <taxon>malvids</taxon>
        <taxon>Brassicales</taxon>
        <taxon>Brassicaceae</taxon>
        <taxon>Brassiceae</taxon>
        <taxon>Brassica</taxon>
    </lineage>
</organism>
<dbReference type="Gene3D" id="2.30.29.30">
    <property type="entry name" value="Pleckstrin-homology domain (PH domain)/Phosphotyrosine-binding domain (PTB)"/>
    <property type="match status" value="2"/>
</dbReference>
<dbReference type="FunFam" id="2.30.29.30:FF:000214">
    <property type="entry name" value="FACT complex subunit SSRP1"/>
    <property type="match status" value="1"/>
</dbReference>
<protein>
    <recommendedName>
        <fullName evidence="4">HMG box domain-containing protein</fullName>
    </recommendedName>
</protein>
<dbReference type="SMART" id="SM01287">
    <property type="entry name" value="Rtt106"/>
    <property type="match status" value="1"/>
</dbReference>
<evidence type="ECO:0000256" key="1">
    <source>
        <dbReference type="ARBA" id="ARBA00023125"/>
    </source>
</evidence>
<sequence>MADGHSFNNISLSGRGGTNPGLLKINSGGIQWKKQGGGKAVEVDESDIVGLSWMKVPRTNQLGVKTKDGLYYKFIGFRDQDVASLTSFFQSAFGKTPEEKQLSVSGRNWVKSSLKAEDGVLYPLEKGFFFLPKPPTLILHDEIDNVEFERHVAGGANMHYFDLSIRLKTDHEHLFRNIQRNEYNNLYSFISSKGLKITNLGGAGTAEGVAAVLQEDDDAVDPHLERIRNQAADESDEEASGFMTKTVGGEDDDGGSPTDDSGGDDDDSDASDDGEGEKEKSITKEPKKETKSLPPKKKAVATEEGSSRKRKVKRKKDPNAPKKAMSGFMYFSQMERDNIKKTRPGLGFGDVAKVLGDKWRQMSGKIQNLPF</sequence>
<dbReference type="PROSITE" id="PS50118">
    <property type="entry name" value="HMG_BOX_2"/>
    <property type="match status" value="1"/>
</dbReference>
<keyword evidence="2" id="KW-0539">Nucleus</keyword>
<evidence type="ECO:0000256" key="2">
    <source>
        <dbReference type="PROSITE-ProRule" id="PRU00267"/>
    </source>
</evidence>
<dbReference type="InterPro" id="IPR013719">
    <property type="entry name" value="RTT106/SPT16-like_middle_dom"/>
</dbReference>
<dbReference type="GO" id="GO:0042393">
    <property type="term" value="F:histone binding"/>
    <property type="evidence" value="ECO:0007669"/>
    <property type="project" value="TreeGrafter"/>
</dbReference>
<dbReference type="FunFam" id="2.30.29.30:FF:000298">
    <property type="entry name" value="FACT complex subunit SSRP1"/>
    <property type="match status" value="1"/>
</dbReference>
<dbReference type="GO" id="GO:0031491">
    <property type="term" value="F:nucleosome binding"/>
    <property type="evidence" value="ECO:0007669"/>
    <property type="project" value="TreeGrafter"/>
</dbReference>
<dbReference type="PANTHER" id="PTHR45849">
    <property type="entry name" value="FACT COMPLEX SUBUNIT SSRP1"/>
    <property type="match status" value="1"/>
</dbReference>
<feature type="compositionally biased region" description="Basic and acidic residues" evidence="3">
    <location>
        <begin position="277"/>
        <end position="291"/>
    </location>
</feature>
<dbReference type="InterPro" id="IPR035417">
    <property type="entry name" value="SSRP1/POB3_N"/>
</dbReference>
<accession>A0A8S9FJ62</accession>
<dbReference type="InterPro" id="IPR009071">
    <property type="entry name" value="HMG_box_dom"/>
</dbReference>
<evidence type="ECO:0000259" key="4">
    <source>
        <dbReference type="PROSITE" id="PS50118"/>
    </source>
</evidence>
<evidence type="ECO:0000256" key="3">
    <source>
        <dbReference type="SAM" id="MobiDB-lite"/>
    </source>
</evidence>
<dbReference type="CDD" id="cd13231">
    <property type="entry name" value="PH2_SSRP1-like"/>
    <property type="match status" value="1"/>
</dbReference>
<dbReference type="GO" id="GO:0035101">
    <property type="term" value="C:FACT complex"/>
    <property type="evidence" value="ECO:0007669"/>
    <property type="project" value="TreeGrafter"/>
</dbReference>
<dbReference type="SUPFAM" id="SSF50729">
    <property type="entry name" value="PH domain-like"/>
    <property type="match status" value="1"/>
</dbReference>
<dbReference type="InterPro" id="IPR036910">
    <property type="entry name" value="HMG_box_dom_sf"/>
</dbReference>
<evidence type="ECO:0000313" key="5">
    <source>
        <dbReference type="EMBL" id="KAF2533710.1"/>
    </source>
</evidence>
<name>A0A8S9FJ62_BRACR</name>
<feature type="DNA-binding region" description="HMG box" evidence="2">
    <location>
        <begin position="321"/>
        <end position="371"/>
    </location>
</feature>
<proteinExistence type="predicted"/>